<accession>W4M5I8</accession>
<dbReference type="EMBL" id="AZHX01001014">
    <property type="protein sequence ID" value="ETX05206.1"/>
    <property type="molecule type" value="Genomic_DNA"/>
</dbReference>
<dbReference type="PATRIC" id="fig|1429439.4.peg.4135"/>
<dbReference type="HOGENOM" id="CLU_1242368_0_0_7"/>
<name>W4M5I8_9BACT</name>
<dbReference type="Gene3D" id="3.40.50.720">
    <property type="entry name" value="NAD(P)-binding Rossmann-like Domain"/>
    <property type="match status" value="2"/>
</dbReference>
<keyword evidence="1" id="KW-0560">Oxidoreductase</keyword>
<keyword evidence="5" id="KW-1185">Reference proteome</keyword>
<dbReference type="Pfam" id="PF02826">
    <property type="entry name" value="2-Hacid_dh_C"/>
    <property type="match status" value="1"/>
</dbReference>
<reference evidence="4 5" key="1">
    <citation type="journal article" date="2014" name="Nature">
        <title>An environmental bacterial taxon with a large and distinct metabolic repertoire.</title>
        <authorList>
            <person name="Wilson M.C."/>
            <person name="Mori T."/>
            <person name="Ruckert C."/>
            <person name="Uria A.R."/>
            <person name="Helf M.J."/>
            <person name="Takada K."/>
            <person name="Gernert C."/>
            <person name="Steffens U.A."/>
            <person name="Heycke N."/>
            <person name="Schmitt S."/>
            <person name="Rinke C."/>
            <person name="Helfrich E.J."/>
            <person name="Brachmann A.O."/>
            <person name="Gurgui C."/>
            <person name="Wakimoto T."/>
            <person name="Kracht M."/>
            <person name="Crusemann M."/>
            <person name="Hentschel U."/>
            <person name="Abe I."/>
            <person name="Matsunaga S."/>
            <person name="Kalinowski J."/>
            <person name="Takeyama H."/>
            <person name="Piel J."/>
        </authorList>
    </citation>
    <scope>NUCLEOTIDE SEQUENCE [LARGE SCALE GENOMIC DNA]</scope>
    <source>
        <strain evidence="5">TSY2</strain>
    </source>
</reference>
<evidence type="ECO:0000256" key="1">
    <source>
        <dbReference type="ARBA" id="ARBA00023002"/>
    </source>
</evidence>
<dbReference type="Proteomes" id="UP000019140">
    <property type="component" value="Unassembled WGS sequence"/>
</dbReference>
<dbReference type="GO" id="GO:0016491">
    <property type="term" value="F:oxidoreductase activity"/>
    <property type="evidence" value="ECO:0007669"/>
    <property type="project" value="UniProtKB-KW"/>
</dbReference>
<dbReference type="GO" id="GO:0051287">
    <property type="term" value="F:NAD binding"/>
    <property type="evidence" value="ECO:0007669"/>
    <property type="project" value="InterPro"/>
</dbReference>
<evidence type="ECO:0000313" key="5">
    <source>
        <dbReference type="Proteomes" id="UP000019140"/>
    </source>
</evidence>
<dbReference type="AlphaFoldDB" id="W4M5I8"/>
<evidence type="ECO:0000256" key="2">
    <source>
        <dbReference type="ARBA" id="ARBA00023027"/>
    </source>
</evidence>
<feature type="non-terminal residue" evidence="4">
    <location>
        <position position="1"/>
    </location>
</feature>
<keyword evidence="2" id="KW-0520">NAD</keyword>
<feature type="domain" description="D-isomer specific 2-hydroxyacid dehydrogenase NAD-binding" evidence="3">
    <location>
        <begin position="7"/>
        <end position="184"/>
    </location>
</feature>
<gene>
    <name evidence="4" type="ORF">ETSY2_24355</name>
</gene>
<dbReference type="InterPro" id="IPR006140">
    <property type="entry name" value="D-isomer_DH_NAD-bd"/>
</dbReference>
<proteinExistence type="predicted"/>
<organism evidence="4 5">
    <name type="scientific">Candidatus Entotheonella gemina</name>
    <dbReference type="NCBI Taxonomy" id="1429439"/>
    <lineage>
        <taxon>Bacteria</taxon>
        <taxon>Pseudomonadati</taxon>
        <taxon>Nitrospinota/Tectimicrobiota group</taxon>
        <taxon>Candidatus Tectimicrobiota</taxon>
        <taxon>Candidatus Entotheonellia</taxon>
        <taxon>Candidatus Entotheonellales</taxon>
        <taxon>Candidatus Entotheonellaceae</taxon>
        <taxon>Candidatus Entotheonella</taxon>
    </lineage>
</organism>
<dbReference type="PANTHER" id="PTHR43333">
    <property type="entry name" value="2-HACID_DH_C DOMAIN-CONTAINING PROTEIN"/>
    <property type="match status" value="1"/>
</dbReference>
<comment type="caution">
    <text evidence="4">The sequence shown here is derived from an EMBL/GenBank/DDBJ whole genome shotgun (WGS) entry which is preliminary data.</text>
</comment>
<sequence length="222" mass="24907">NAPHHIMMFLLALSRGLPYYVEAQKQRRWDKEARQSPYIYLAEATVLIAGVGGIGHETARLCTAFGMTVFGIDPRPEYEIPGVEVHPSADLDALLPRADFVISTTPHTPETEGMWHAERFRLMKPTAYFINVGRGKTMKLDDLVEAIESGVIAGCGLDVFEVEPLPPEHRLWTLPNVLLTPHVAIQDAENIAERRFELLIDNARRFAAGEPLHNIVNKAAWY</sequence>
<dbReference type="PANTHER" id="PTHR43333:SF1">
    <property type="entry name" value="D-ISOMER SPECIFIC 2-HYDROXYACID DEHYDROGENASE NAD-BINDING DOMAIN-CONTAINING PROTEIN"/>
    <property type="match status" value="1"/>
</dbReference>
<evidence type="ECO:0000259" key="3">
    <source>
        <dbReference type="Pfam" id="PF02826"/>
    </source>
</evidence>
<dbReference type="CDD" id="cd05300">
    <property type="entry name" value="2-Hacid_dh_1"/>
    <property type="match status" value="1"/>
</dbReference>
<dbReference type="InterPro" id="IPR036291">
    <property type="entry name" value="NAD(P)-bd_dom_sf"/>
</dbReference>
<evidence type="ECO:0000313" key="4">
    <source>
        <dbReference type="EMBL" id="ETX05206.1"/>
    </source>
</evidence>
<dbReference type="SUPFAM" id="SSF51735">
    <property type="entry name" value="NAD(P)-binding Rossmann-fold domains"/>
    <property type="match status" value="1"/>
</dbReference>
<protein>
    <recommendedName>
        <fullName evidence="3">D-isomer specific 2-hydroxyacid dehydrogenase NAD-binding domain-containing protein</fullName>
    </recommendedName>
</protein>